<protein>
    <submittedName>
        <fullName evidence="1">Uncharacterized protein</fullName>
    </submittedName>
</protein>
<comment type="caution">
    <text evidence="1">The sequence shown here is derived from an EMBL/GenBank/DDBJ whole genome shotgun (WGS) entry which is preliminary data.</text>
</comment>
<sequence length="335" mass="36475">MPLSTHQCRVKCPSPIEPTPSFDFVVPIPSPGGSTRSRQFEIPPPSPAPQGPLPKVPLKSPPTDHSQNSPLLKKPSTLLPSRLTFGGLSPGLPPARTPSPAIRGREHPFPVNPVIRTQENMDTGNGEPYYPQKLNNPGWSVSRRPPPLPPSPVPAVVSPRKSIGASSYASSNMESEIEAIEALYHDGGASGRPNESLNHADVDSVISMFGDKTARESGYYDQEPHRPNGEEPGNGRLSRPIRIPLDEDDYISPTGGYLDMDSDLEDEYTGPKEDGRYSVWGRQSFMDESKSGETRNRFVRNVEAMYRKDGRERPTIGGGVPPVSALSPRKPAGFI</sequence>
<dbReference type="EMBL" id="MU117985">
    <property type="protein sequence ID" value="KAF9650393.1"/>
    <property type="molecule type" value="Genomic_DNA"/>
</dbReference>
<dbReference type="Proteomes" id="UP000886501">
    <property type="component" value="Unassembled WGS sequence"/>
</dbReference>
<reference evidence="1" key="1">
    <citation type="submission" date="2019-10" db="EMBL/GenBank/DDBJ databases">
        <authorList>
            <consortium name="DOE Joint Genome Institute"/>
            <person name="Kuo A."/>
            <person name="Miyauchi S."/>
            <person name="Kiss E."/>
            <person name="Drula E."/>
            <person name="Kohler A."/>
            <person name="Sanchez-Garcia M."/>
            <person name="Andreopoulos B."/>
            <person name="Barry K.W."/>
            <person name="Bonito G."/>
            <person name="Buee M."/>
            <person name="Carver A."/>
            <person name="Chen C."/>
            <person name="Cichocki N."/>
            <person name="Clum A."/>
            <person name="Culley D."/>
            <person name="Crous P.W."/>
            <person name="Fauchery L."/>
            <person name="Girlanda M."/>
            <person name="Hayes R."/>
            <person name="Keri Z."/>
            <person name="Labutti K."/>
            <person name="Lipzen A."/>
            <person name="Lombard V."/>
            <person name="Magnuson J."/>
            <person name="Maillard F."/>
            <person name="Morin E."/>
            <person name="Murat C."/>
            <person name="Nolan M."/>
            <person name="Ohm R."/>
            <person name="Pangilinan J."/>
            <person name="Pereira M."/>
            <person name="Perotto S."/>
            <person name="Peter M."/>
            <person name="Riley R."/>
            <person name="Sitrit Y."/>
            <person name="Stielow B."/>
            <person name="Szollosi G."/>
            <person name="Zifcakova L."/>
            <person name="Stursova M."/>
            <person name="Spatafora J.W."/>
            <person name="Tedersoo L."/>
            <person name="Vaario L.-M."/>
            <person name="Yamada A."/>
            <person name="Yan M."/>
            <person name="Wang P."/>
            <person name="Xu J."/>
            <person name="Bruns T."/>
            <person name="Baldrian P."/>
            <person name="Vilgalys R."/>
            <person name="Henrissat B."/>
            <person name="Grigoriev I.V."/>
            <person name="Hibbett D."/>
            <person name="Nagy L.G."/>
            <person name="Martin F.M."/>
        </authorList>
    </citation>
    <scope>NUCLEOTIDE SEQUENCE</scope>
    <source>
        <strain evidence="1">P2</strain>
    </source>
</reference>
<proteinExistence type="predicted"/>
<evidence type="ECO:0000313" key="1">
    <source>
        <dbReference type="EMBL" id="KAF9650393.1"/>
    </source>
</evidence>
<name>A0ACB6ZM41_THEGA</name>
<evidence type="ECO:0000313" key="2">
    <source>
        <dbReference type="Proteomes" id="UP000886501"/>
    </source>
</evidence>
<reference evidence="1" key="2">
    <citation type="journal article" date="2020" name="Nat. Commun.">
        <title>Large-scale genome sequencing of mycorrhizal fungi provides insights into the early evolution of symbiotic traits.</title>
        <authorList>
            <person name="Miyauchi S."/>
            <person name="Kiss E."/>
            <person name="Kuo A."/>
            <person name="Drula E."/>
            <person name="Kohler A."/>
            <person name="Sanchez-Garcia M."/>
            <person name="Morin E."/>
            <person name="Andreopoulos B."/>
            <person name="Barry K.W."/>
            <person name="Bonito G."/>
            <person name="Buee M."/>
            <person name="Carver A."/>
            <person name="Chen C."/>
            <person name="Cichocki N."/>
            <person name="Clum A."/>
            <person name="Culley D."/>
            <person name="Crous P.W."/>
            <person name="Fauchery L."/>
            <person name="Girlanda M."/>
            <person name="Hayes R.D."/>
            <person name="Keri Z."/>
            <person name="LaButti K."/>
            <person name="Lipzen A."/>
            <person name="Lombard V."/>
            <person name="Magnuson J."/>
            <person name="Maillard F."/>
            <person name="Murat C."/>
            <person name="Nolan M."/>
            <person name="Ohm R.A."/>
            <person name="Pangilinan J."/>
            <person name="Pereira M.F."/>
            <person name="Perotto S."/>
            <person name="Peter M."/>
            <person name="Pfister S."/>
            <person name="Riley R."/>
            <person name="Sitrit Y."/>
            <person name="Stielow J.B."/>
            <person name="Szollosi G."/>
            <person name="Zifcakova L."/>
            <person name="Stursova M."/>
            <person name="Spatafora J.W."/>
            <person name="Tedersoo L."/>
            <person name="Vaario L.M."/>
            <person name="Yamada A."/>
            <person name="Yan M."/>
            <person name="Wang P."/>
            <person name="Xu J."/>
            <person name="Bruns T."/>
            <person name="Baldrian P."/>
            <person name="Vilgalys R."/>
            <person name="Dunand C."/>
            <person name="Henrissat B."/>
            <person name="Grigoriev I.V."/>
            <person name="Hibbett D."/>
            <person name="Nagy L.G."/>
            <person name="Martin F.M."/>
        </authorList>
    </citation>
    <scope>NUCLEOTIDE SEQUENCE</scope>
    <source>
        <strain evidence="1">P2</strain>
    </source>
</reference>
<keyword evidence="2" id="KW-1185">Reference proteome</keyword>
<gene>
    <name evidence="1" type="ORF">BDM02DRAFT_1427576</name>
</gene>
<accession>A0ACB6ZM41</accession>
<organism evidence="1 2">
    <name type="scientific">Thelephora ganbajun</name>
    <name type="common">Ganba fungus</name>
    <dbReference type="NCBI Taxonomy" id="370292"/>
    <lineage>
        <taxon>Eukaryota</taxon>
        <taxon>Fungi</taxon>
        <taxon>Dikarya</taxon>
        <taxon>Basidiomycota</taxon>
        <taxon>Agaricomycotina</taxon>
        <taxon>Agaricomycetes</taxon>
        <taxon>Thelephorales</taxon>
        <taxon>Thelephoraceae</taxon>
        <taxon>Thelephora</taxon>
    </lineage>
</organism>